<name>A0A0E4GC18_9FIRM</name>
<dbReference type="Pfam" id="PF00395">
    <property type="entry name" value="SLH"/>
    <property type="match status" value="3"/>
</dbReference>
<dbReference type="EMBL" id="CGIH01000004">
    <property type="protein sequence ID" value="CFX01971.1"/>
    <property type="molecule type" value="Genomic_DNA"/>
</dbReference>
<dbReference type="OrthoDB" id="9783374at2"/>
<dbReference type="InterPro" id="IPR051465">
    <property type="entry name" value="Cell_Envelope_Struct_Comp"/>
</dbReference>
<dbReference type="PROSITE" id="PS51272">
    <property type="entry name" value="SLH"/>
    <property type="match status" value="3"/>
</dbReference>
<dbReference type="PANTHER" id="PTHR43308">
    <property type="entry name" value="OUTER MEMBRANE PROTEIN ALPHA-RELATED"/>
    <property type="match status" value="1"/>
</dbReference>
<evidence type="ECO:0000313" key="5">
    <source>
        <dbReference type="Proteomes" id="UP000045545"/>
    </source>
</evidence>
<dbReference type="RefSeq" id="WP_046494842.1">
    <property type="nucleotide sequence ID" value="NZ_CGIH01000004.1"/>
</dbReference>
<evidence type="ECO:0000259" key="3">
    <source>
        <dbReference type="PROSITE" id="PS51272"/>
    </source>
</evidence>
<protein>
    <submittedName>
        <fullName evidence="4">S-layer homology domain</fullName>
    </submittedName>
</protein>
<feature type="domain" description="SLH" evidence="3">
    <location>
        <begin position="24"/>
        <end position="87"/>
    </location>
</feature>
<gene>
    <name evidence="4" type="ORF">222</name>
</gene>
<evidence type="ECO:0000256" key="2">
    <source>
        <dbReference type="SAM" id="SignalP"/>
    </source>
</evidence>
<accession>A0A0E4GC18</accession>
<feature type="domain" description="SLH" evidence="3">
    <location>
        <begin position="88"/>
        <end position="148"/>
    </location>
</feature>
<reference evidence="4 5" key="1">
    <citation type="submission" date="2015-03" db="EMBL/GenBank/DDBJ databases">
        <authorList>
            <person name="Murphy D."/>
        </authorList>
    </citation>
    <scope>NUCLEOTIDE SEQUENCE [LARGE SCALE GENOMIC DNA]</scope>
    <source>
        <strain evidence="4 5">OL-4</strain>
    </source>
</reference>
<keyword evidence="2" id="KW-0732">Signal</keyword>
<keyword evidence="5" id="KW-1185">Reference proteome</keyword>
<organism evidence="4 5">
    <name type="scientific">Syntrophomonas zehnderi OL-4</name>
    <dbReference type="NCBI Taxonomy" id="690567"/>
    <lineage>
        <taxon>Bacteria</taxon>
        <taxon>Bacillati</taxon>
        <taxon>Bacillota</taxon>
        <taxon>Clostridia</taxon>
        <taxon>Eubacteriales</taxon>
        <taxon>Syntrophomonadaceae</taxon>
        <taxon>Syntrophomonas</taxon>
    </lineage>
</organism>
<dbReference type="InterPro" id="IPR001119">
    <property type="entry name" value="SLH_dom"/>
</dbReference>
<dbReference type="Proteomes" id="UP000045545">
    <property type="component" value="Unassembled WGS sequence"/>
</dbReference>
<feature type="domain" description="SLH" evidence="3">
    <location>
        <begin position="149"/>
        <end position="211"/>
    </location>
</feature>
<dbReference type="STRING" id="690567.222"/>
<evidence type="ECO:0000313" key="4">
    <source>
        <dbReference type="EMBL" id="CFX01971.1"/>
    </source>
</evidence>
<proteinExistence type="predicted"/>
<dbReference type="PANTHER" id="PTHR43308:SF5">
    <property type="entry name" value="S-LAYER PROTEIN _ PEPTIDOGLYCAN ENDO-BETA-N-ACETYLGLUCOSAMINIDASE"/>
    <property type="match status" value="1"/>
</dbReference>
<feature type="chain" id="PRO_5002420370" evidence="2">
    <location>
        <begin position="26"/>
        <end position="654"/>
    </location>
</feature>
<sequence length="654" mass="72894">MKKTWIYLLLTCFLLVSVCPGQALAAANFSDIKNSWAKDSILRLAALGHVSGYPDGKFRPDNSMTRAEFTSALMACVGVTTGDATTKYFTDVNQHWAKARINEAVKRGILVPSEYPNGLKPDQSIKRSEAAAMLVRALGEKADNGTLPPFEDRAEVEKSSYKGFIKKAFDLGLMSGYPGGKFEPFGNMTRAQVCTVLSSFLDKKGTLSPNPGLNPIVSGSIGTIAIGDELFKLGTSPLIIRSGMTDIAVLNLSVSSGYLVVNGQYAFKLDVSTNNPDIVVNNVRYKVNKLTIAGDKLVVYPSSQTIYTVSTATHKYNAEFVKIYINSANSSYYLADMQIIDKQTVKIDGRTYDLLRDRITLELGSSFFDIKGISYSTGDTQLLLYITDPVIKKGLSLSDVSAIFAGTYTLNLNNIHSIDFIIDGKRYRQSEVTIDANGNFSYDQKTYSASQVTMIVDGTAYKINNIAINNHKFIFYCSESTFSNWVVINDVYRDADEVKILKDNVIYDLDQIMVVSTNVIRIGGKQYKLDASFKCRYDNKVYAIDRIEYDSRLQTNVLKTSESNDAYLSNQPIKYIFYNNNRKYMEGIDDTVLIKVGGNWISFSKILIPDPAHFTYGNKTYDLIGAQVRIDKTDFIVTDTSWHGRTQLLDIHIY</sequence>
<feature type="signal peptide" evidence="2">
    <location>
        <begin position="1"/>
        <end position="25"/>
    </location>
</feature>
<keyword evidence="1" id="KW-0677">Repeat</keyword>
<evidence type="ECO:0000256" key="1">
    <source>
        <dbReference type="ARBA" id="ARBA00022737"/>
    </source>
</evidence>
<dbReference type="AlphaFoldDB" id="A0A0E4GC18"/>